<dbReference type="EMBL" id="JH413811">
    <property type="protein sequence ID" value="EHL31654.1"/>
    <property type="molecule type" value="Genomic_DNA"/>
</dbReference>
<keyword evidence="3" id="KW-1185">Reference proteome</keyword>
<dbReference type="InParanoid" id="G9EM54"/>
<organism evidence="2 3">
    <name type="scientific">Legionella drancourtii LLAP12</name>
    <dbReference type="NCBI Taxonomy" id="658187"/>
    <lineage>
        <taxon>Bacteria</taxon>
        <taxon>Pseudomonadati</taxon>
        <taxon>Pseudomonadota</taxon>
        <taxon>Gammaproteobacteria</taxon>
        <taxon>Legionellales</taxon>
        <taxon>Legionellaceae</taxon>
        <taxon>Legionella</taxon>
    </lineage>
</organism>
<accession>G9EM54</accession>
<sequence length="272" mass="31061">MPTEIRPQNNRYAAIEYFSKSISPISLIDSEAYTANLLGLLNLTVNYVGPIVITHLVNYLHQQYGTDYVRKNSSPYLIGKLAKNDLSWSFLGNFHKKYRKINALDAGKTDIVIKQTNDFYFDVKNTYLTRNSKRAGSISPKIMFNFLGSMTEALTSYLFNTTEQNHLNFINLLLDTTDVNEQKTYRELFANITLTRENKSINLLEDILQRAQTASLSHVLTLHSGNDTDEDDFDDMKRLNHQDILSDDELSDDVDTSDDDGFSDRISSPFVL</sequence>
<evidence type="ECO:0000313" key="3">
    <source>
        <dbReference type="Proteomes" id="UP000002770"/>
    </source>
</evidence>
<name>G9EM54_9GAMM</name>
<evidence type="ECO:0000256" key="1">
    <source>
        <dbReference type="SAM" id="MobiDB-lite"/>
    </source>
</evidence>
<reference evidence="2 3" key="1">
    <citation type="journal article" date="2011" name="BMC Genomics">
        <title>Insight into cross-talk between intra-amoebal pathogens.</title>
        <authorList>
            <person name="Gimenez G."/>
            <person name="Bertelli C."/>
            <person name="Moliner C."/>
            <person name="Robert C."/>
            <person name="Raoult D."/>
            <person name="Fournier P.E."/>
            <person name="Greub G."/>
        </authorList>
    </citation>
    <scope>NUCLEOTIDE SEQUENCE [LARGE SCALE GENOMIC DNA]</scope>
    <source>
        <strain evidence="2 3">LLAP12</strain>
    </source>
</reference>
<proteinExistence type="predicted"/>
<feature type="region of interest" description="Disordered" evidence="1">
    <location>
        <begin position="248"/>
        <end position="272"/>
    </location>
</feature>
<gene>
    <name evidence="2" type="ORF">LDG_6316</name>
</gene>
<dbReference type="HOGENOM" id="CLU_1022297_0_0_6"/>
<dbReference type="Proteomes" id="UP000002770">
    <property type="component" value="Unassembled WGS sequence"/>
</dbReference>
<evidence type="ECO:0000313" key="2">
    <source>
        <dbReference type="EMBL" id="EHL31654.1"/>
    </source>
</evidence>
<dbReference type="AlphaFoldDB" id="G9EM54"/>
<protein>
    <submittedName>
        <fullName evidence="2">Uncharacterized protein</fullName>
    </submittedName>
</protein>
<feature type="compositionally biased region" description="Acidic residues" evidence="1">
    <location>
        <begin position="248"/>
        <end position="261"/>
    </location>
</feature>